<dbReference type="PANTHER" id="PTHR10924:SF27">
    <property type="entry name" value="SOLUTE CARRIER FAMILY 49 MEMBER 4"/>
    <property type="match status" value="1"/>
</dbReference>
<feature type="transmembrane region" description="Helical" evidence="5">
    <location>
        <begin position="313"/>
        <end position="336"/>
    </location>
</feature>
<dbReference type="Proteomes" id="UP000095280">
    <property type="component" value="Unplaced"/>
</dbReference>
<dbReference type="GO" id="GO:0016020">
    <property type="term" value="C:membrane"/>
    <property type="evidence" value="ECO:0007669"/>
    <property type="project" value="UniProtKB-SubCell"/>
</dbReference>
<evidence type="ECO:0000313" key="7">
    <source>
        <dbReference type="WBParaSite" id="maker-unitig_10658-snap-gene-0.2-mRNA-1"/>
    </source>
</evidence>
<dbReference type="PANTHER" id="PTHR10924">
    <property type="entry name" value="MAJOR FACILITATOR SUPERFAMILY PROTEIN-RELATED"/>
    <property type="match status" value="1"/>
</dbReference>
<dbReference type="InterPro" id="IPR036259">
    <property type="entry name" value="MFS_trans_sf"/>
</dbReference>
<proteinExistence type="predicted"/>
<keyword evidence="6" id="KW-1185">Reference proteome</keyword>
<evidence type="ECO:0000256" key="5">
    <source>
        <dbReference type="SAM" id="Phobius"/>
    </source>
</evidence>
<feature type="transmembrane region" description="Helical" evidence="5">
    <location>
        <begin position="356"/>
        <end position="378"/>
    </location>
</feature>
<feature type="transmembrane region" description="Helical" evidence="5">
    <location>
        <begin position="82"/>
        <end position="102"/>
    </location>
</feature>
<feature type="transmembrane region" description="Helical" evidence="5">
    <location>
        <begin position="109"/>
        <end position="131"/>
    </location>
</feature>
<name>A0A1I8F2A6_9PLAT</name>
<feature type="transmembrane region" description="Helical" evidence="5">
    <location>
        <begin position="41"/>
        <end position="62"/>
    </location>
</feature>
<keyword evidence="2 5" id="KW-0812">Transmembrane</keyword>
<feature type="transmembrane region" description="Helical" evidence="5">
    <location>
        <begin position="390"/>
        <end position="410"/>
    </location>
</feature>
<dbReference type="InterPro" id="IPR049680">
    <property type="entry name" value="FLVCR1-2_SLC49-like"/>
</dbReference>
<organism evidence="6 7">
    <name type="scientific">Macrostomum lignano</name>
    <dbReference type="NCBI Taxonomy" id="282301"/>
    <lineage>
        <taxon>Eukaryota</taxon>
        <taxon>Metazoa</taxon>
        <taxon>Spiralia</taxon>
        <taxon>Lophotrochozoa</taxon>
        <taxon>Platyhelminthes</taxon>
        <taxon>Rhabditophora</taxon>
        <taxon>Macrostomorpha</taxon>
        <taxon>Macrostomida</taxon>
        <taxon>Macrostomidae</taxon>
        <taxon>Macrostomum</taxon>
    </lineage>
</organism>
<evidence type="ECO:0000256" key="2">
    <source>
        <dbReference type="ARBA" id="ARBA00022692"/>
    </source>
</evidence>
<evidence type="ECO:0000256" key="3">
    <source>
        <dbReference type="ARBA" id="ARBA00022989"/>
    </source>
</evidence>
<keyword evidence="4 5" id="KW-0472">Membrane</keyword>
<evidence type="ECO:0000313" key="6">
    <source>
        <dbReference type="Proteomes" id="UP000095280"/>
    </source>
</evidence>
<comment type="subcellular location">
    <subcellularLocation>
        <location evidence="1">Membrane</location>
        <topology evidence="1">Multi-pass membrane protein</topology>
    </subcellularLocation>
</comment>
<feature type="transmembrane region" description="Helical" evidence="5">
    <location>
        <begin position="532"/>
        <end position="556"/>
    </location>
</feature>
<feature type="transmembrane region" description="Helical" evidence="5">
    <location>
        <begin position="502"/>
        <end position="526"/>
    </location>
</feature>
<accession>A0A1I8F2A6</accession>
<sequence>PGMAAQVQIYDTLEDAMGAARGDSHSDVINPCPYRVYKRRCWYILAVYCLLAFNQGVIWNTWGPLKDAMQSAYSWGNFEFGMLPNWAPIGFVIALAPSLIIVNRCGLKVACLSGASLMAVGTVAPCFLAQSASFTEAFTIVCHIDALFCGLSCPVAMALPPALSAVWFPPGERILSTSVATLSNYVGSAFSFQFGHLFVKNSTNTTVEDIRQSVAHLLYLECGLAFFSLLLFVAYFPAKPKLPSSASAQVNRLSFRDSLAQLIGRGDNGGTCFALWSACLAYSIVAGVNGGGFLAAFNLNVETLGASVAQADAAGFWSVLSAGLVCLPVALLSGPVEESIEAFLTCLGILPTWPSLIFATSCAGCVFLYSAVPFFFELAADLAYPAPESVICGFLTLGNNLVAMAFLGVVTGGVGVDKAGRMLWINWTMAAVCFAALLALVVAPARLRRNLADVAAESGDLLGEGDGSARARARARRSFSNDRDSLLPKWLLAPLGAGWRLWCWRLCAGASVAGALVLAPLVLAPLVLAPLVLAPLVLAPLVLAPLVLAVLAPLVLKLSSIIEFVHLITFQRI</sequence>
<dbReference type="WBParaSite" id="maker-unitig_10658-snap-gene-0.2-mRNA-1">
    <property type="protein sequence ID" value="maker-unitig_10658-snap-gene-0.2-mRNA-1"/>
    <property type="gene ID" value="maker-unitig_10658-snap-gene-0.2"/>
</dbReference>
<feature type="transmembrane region" description="Helical" evidence="5">
    <location>
        <begin position="422"/>
        <end position="443"/>
    </location>
</feature>
<protein>
    <submittedName>
        <fullName evidence="7">MFS domain-containing protein</fullName>
    </submittedName>
</protein>
<evidence type="ECO:0000256" key="4">
    <source>
        <dbReference type="ARBA" id="ARBA00023136"/>
    </source>
</evidence>
<dbReference type="Gene3D" id="1.20.1250.20">
    <property type="entry name" value="MFS general substrate transporter like domains"/>
    <property type="match status" value="1"/>
</dbReference>
<feature type="transmembrane region" description="Helical" evidence="5">
    <location>
        <begin position="137"/>
        <end position="159"/>
    </location>
</feature>
<dbReference type="AlphaFoldDB" id="A0A1I8F2A6"/>
<keyword evidence="3 5" id="KW-1133">Transmembrane helix</keyword>
<dbReference type="SUPFAM" id="SSF103473">
    <property type="entry name" value="MFS general substrate transporter"/>
    <property type="match status" value="1"/>
</dbReference>
<reference evidence="7" key="1">
    <citation type="submission" date="2016-11" db="UniProtKB">
        <authorList>
            <consortium name="WormBaseParasite"/>
        </authorList>
    </citation>
    <scope>IDENTIFICATION</scope>
</reference>
<feature type="transmembrane region" description="Helical" evidence="5">
    <location>
        <begin position="217"/>
        <end position="236"/>
    </location>
</feature>
<evidence type="ECO:0000256" key="1">
    <source>
        <dbReference type="ARBA" id="ARBA00004141"/>
    </source>
</evidence>
<feature type="transmembrane region" description="Helical" evidence="5">
    <location>
        <begin position="273"/>
        <end position="301"/>
    </location>
</feature>